<evidence type="ECO:0000256" key="1">
    <source>
        <dbReference type="SAM" id="MobiDB-lite"/>
    </source>
</evidence>
<gene>
    <name evidence="2" type="ORF">FA13DRAFT_1716209</name>
</gene>
<dbReference type="EMBL" id="QPFP01000094">
    <property type="protein sequence ID" value="TEB22285.1"/>
    <property type="molecule type" value="Genomic_DNA"/>
</dbReference>
<sequence length="262" mass="28383">MPSTSLNLPSQGFWYLTVETARKTLIRPGATMLLDLVVRVTPSEIEGNATSIAQKSGLVLESGLVPTPNDAPQRGTIAILGHVDSALTHIRLYQGQTYIFEIVGGDVSMYIAGRFDTPNDTLAEDTAVLQITIVFHKDHTSSTVVRLRQEVGGGSVPSEREEEAALATHGVNGSTPCKGIREVWGRRTEIRHGVDIRCSVSPLDGFGTAWWYCRGGKRGLGKRLLGMSVRSRLSAADLGNTVEEETEDKGAPSERINQTPSR</sequence>
<dbReference type="Proteomes" id="UP000298030">
    <property type="component" value="Unassembled WGS sequence"/>
</dbReference>
<keyword evidence="3" id="KW-1185">Reference proteome</keyword>
<protein>
    <submittedName>
        <fullName evidence="2">Uncharacterized protein</fullName>
    </submittedName>
</protein>
<evidence type="ECO:0000313" key="2">
    <source>
        <dbReference type="EMBL" id="TEB22285.1"/>
    </source>
</evidence>
<proteinExistence type="predicted"/>
<dbReference type="AlphaFoldDB" id="A0A4Y7SKE2"/>
<organism evidence="2 3">
    <name type="scientific">Coprinellus micaceus</name>
    <name type="common">Glistening ink-cap mushroom</name>
    <name type="synonym">Coprinus micaceus</name>
    <dbReference type="NCBI Taxonomy" id="71717"/>
    <lineage>
        <taxon>Eukaryota</taxon>
        <taxon>Fungi</taxon>
        <taxon>Dikarya</taxon>
        <taxon>Basidiomycota</taxon>
        <taxon>Agaricomycotina</taxon>
        <taxon>Agaricomycetes</taxon>
        <taxon>Agaricomycetidae</taxon>
        <taxon>Agaricales</taxon>
        <taxon>Agaricineae</taxon>
        <taxon>Psathyrellaceae</taxon>
        <taxon>Coprinellus</taxon>
    </lineage>
</organism>
<feature type="region of interest" description="Disordered" evidence="1">
    <location>
        <begin position="238"/>
        <end position="262"/>
    </location>
</feature>
<comment type="caution">
    <text evidence="2">The sequence shown here is derived from an EMBL/GenBank/DDBJ whole genome shotgun (WGS) entry which is preliminary data.</text>
</comment>
<name>A0A4Y7SKE2_COPMI</name>
<evidence type="ECO:0000313" key="3">
    <source>
        <dbReference type="Proteomes" id="UP000298030"/>
    </source>
</evidence>
<reference evidence="2 3" key="1">
    <citation type="journal article" date="2019" name="Nat. Ecol. Evol.">
        <title>Megaphylogeny resolves global patterns of mushroom evolution.</title>
        <authorList>
            <person name="Varga T."/>
            <person name="Krizsan K."/>
            <person name="Foldi C."/>
            <person name="Dima B."/>
            <person name="Sanchez-Garcia M."/>
            <person name="Sanchez-Ramirez S."/>
            <person name="Szollosi G.J."/>
            <person name="Szarkandi J.G."/>
            <person name="Papp V."/>
            <person name="Albert L."/>
            <person name="Andreopoulos W."/>
            <person name="Angelini C."/>
            <person name="Antonin V."/>
            <person name="Barry K.W."/>
            <person name="Bougher N.L."/>
            <person name="Buchanan P."/>
            <person name="Buyck B."/>
            <person name="Bense V."/>
            <person name="Catcheside P."/>
            <person name="Chovatia M."/>
            <person name="Cooper J."/>
            <person name="Damon W."/>
            <person name="Desjardin D."/>
            <person name="Finy P."/>
            <person name="Geml J."/>
            <person name="Haridas S."/>
            <person name="Hughes K."/>
            <person name="Justo A."/>
            <person name="Karasinski D."/>
            <person name="Kautmanova I."/>
            <person name="Kiss B."/>
            <person name="Kocsube S."/>
            <person name="Kotiranta H."/>
            <person name="LaButti K.M."/>
            <person name="Lechner B.E."/>
            <person name="Liimatainen K."/>
            <person name="Lipzen A."/>
            <person name="Lukacs Z."/>
            <person name="Mihaltcheva S."/>
            <person name="Morgado L.N."/>
            <person name="Niskanen T."/>
            <person name="Noordeloos M.E."/>
            <person name="Ohm R.A."/>
            <person name="Ortiz-Santana B."/>
            <person name="Ovrebo C."/>
            <person name="Racz N."/>
            <person name="Riley R."/>
            <person name="Savchenko A."/>
            <person name="Shiryaev A."/>
            <person name="Soop K."/>
            <person name="Spirin V."/>
            <person name="Szebenyi C."/>
            <person name="Tomsovsky M."/>
            <person name="Tulloss R.E."/>
            <person name="Uehling J."/>
            <person name="Grigoriev I.V."/>
            <person name="Vagvolgyi C."/>
            <person name="Papp T."/>
            <person name="Martin F.M."/>
            <person name="Miettinen O."/>
            <person name="Hibbett D.S."/>
            <person name="Nagy L.G."/>
        </authorList>
    </citation>
    <scope>NUCLEOTIDE SEQUENCE [LARGE SCALE GENOMIC DNA]</scope>
    <source>
        <strain evidence="2 3">FP101781</strain>
    </source>
</reference>
<accession>A0A4Y7SKE2</accession>